<dbReference type="EMBL" id="BGPR01045644">
    <property type="protein sequence ID" value="GBO22562.1"/>
    <property type="molecule type" value="Genomic_DNA"/>
</dbReference>
<reference evidence="2 3" key="1">
    <citation type="journal article" date="2019" name="Sci. Rep.">
        <title>Orb-weaving spider Araneus ventricosus genome elucidates the spidroin gene catalogue.</title>
        <authorList>
            <person name="Kono N."/>
            <person name="Nakamura H."/>
            <person name="Ohtoshi R."/>
            <person name="Moran D.A.P."/>
            <person name="Shinohara A."/>
            <person name="Yoshida Y."/>
            <person name="Fujiwara M."/>
            <person name="Mori M."/>
            <person name="Tomita M."/>
            <person name="Arakawa K."/>
        </authorList>
    </citation>
    <scope>NUCLEOTIDE SEQUENCE [LARGE SCALE GENOMIC DNA]</scope>
</reference>
<protein>
    <submittedName>
        <fullName evidence="2">Uncharacterized protein</fullName>
    </submittedName>
</protein>
<gene>
    <name evidence="2" type="ORF">AVEN_90032_1</name>
</gene>
<accession>A0A4Y2VDD1</accession>
<sequence>MTCFCIPNLCLKYVNDLSGHLVYQSSEYNHELSYINISIRRSSLLYNGPVSAKFILLQNRPRPKMKQQHPCRKQTRSKGNGDSPDRKAPTSKFGKIMRVAISRDHYVVSAAHIKQCVMSRFVWLASNCGLLRLNLEGT</sequence>
<evidence type="ECO:0000313" key="3">
    <source>
        <dbReference type="Proteomes" id="UP000499080"/>
    </source>
</evidence>
<feature type="compositionally biased region" description="Basic residues" evidence="1">
    <location>
        <begin position="61"/>
        <end position="76"/>
    </location>
</feature>
<dbReference type="AlphaFoldDB" id="A0A4Y2VDD1"/>
<comment type="caution">
    <text evidence="2">The sequence shown here is derived from an EMBL/GenBank/DDBJ whole genome shotgun (WGS) entry which is preliminary data.</text>
</comment>
<dbReference type="Proteomes" id="UP000499080">
    <property type="component" value="Unassembled WGS sequence"/>
</dbReference>
<keyword evidence="3" id="KW-1185">Reference proteome</keyword>
<feature type="region of interest" description="Disordered" evidence="1">
    <location>
        <begin position="61"/>
        <end position="90"/>
    </location>
</feature>
<evidence type="ECO:0000256" key="1">
    <source>
        <dbReference type="SAM" id="MobiDB-lite"/>
    </source>
</evidence>
<name>A0A4Y2VDD1_ARAVE</name>
<evidence type="ECO:0000313" key="2">
    <source>
        <dbReference type="EMBL" id="GBO22562.1"/>
    </source>
</evidence>
<proteinExistence type="predicted"/>
<organism evidence="2 3">
    <name type="scientific">Araneus ventricosus</name>
    <name type="common">Orbweaver spider</name>
    <name type="synonym">Epeira ventricosa</name>
    <dbReference type="NCBI Taxonomy" id="182803"/>
    <lineage>
        <taxon>Eukaryota</taxon>
        <taxon>Metazoa</taxon>
        <taxon>Ecdysozoa</taxon>
        <taxon>Arthropoda</taxon>
        <taxon>Chelicerata</taxon>
        <taxon>Arachnida</taxon>
        <taxon>Araneae</taxon>
        <taxon>Araneomorphae</taxon>
        <taxon>Entelegynae</taxon>
        <taxon>Araneoidea</taxon>
        <taxon>Araneidae</taxon>
        <taxon>Araneus</taxon>
    </lineage>
</organism>